<dbReference type="Gene3D" id="3.40.50.1000">
    <property type="entry name" value="HAD superfamily/HAD-like"/>
    <property type="match status" value="1"/>
</dbReference>
<evidence type="ECO:0000313" key="2">
    <source>
        <dbReference type="EnsemblMetazoa" id="CapteP148534"/>
    </source>
</evidence>
<dbReference type="NCBIfam" id="TIGR01685">
    <property type="entry name" value="MDP-1"/>
    <property type="match status" value="1"/>
</dbReference>
<dbReference type="InterPro" id="IPR023214">
    <property type="entry name" value="HAD_sf"/>
</dbReference>
<dbReference type="EMBL" id="KB307653">
    <property type="protein sequence ID" value="ELT98686.1"/>
    <property type="molecule type" value="Genomic_DNA"/>
</dbReference>
<gene>
    <name evidence="1" type="ORF">CAPTEDRAFT_148534</name>
</gene>
<dbReference type="NCBIfam" id="TIGR01681">
    <property type="entry name" value="HAD-SF-IIIC"/>
    <property type="match status" value="1"/>
</dbReference>
<dbReference type="OMA" id="GVWAWRK"/>
<dbReference type="STRING" id="283909.R7U4R3"/>
<dbReference type="PANTHER" id="PTHR17901:SF14">
    <property type="entry name" value="MAGNESIUM-DEPENDENT PHOSPHATASE 1"/>
    <property type="match status" value="1"/>
</dbReference>
<dbReference type="GO" id="GO:0003993">
    <property type="term" value="F:acid phosphatase activity"/>
    <property type="evidence" value="ECO:0007669"/>
    <property type="project" value="TreeGrafter"/>
</dbReference>
<accession>R7U4R3</accession>
<evidence type="ECO:0000313" key="3">
    <source>
        <dbReference type="Proteomes" id="UP000014760"/>
    </source>
</evidence>
<evidence type="ECO:0000313" key="1">
    <source>
        <dbReference type="EMBL" id="ELT98686.1"/>
    </source>
</evidence>
<organism evidence="1">
    <name type="scientific">Capitella teleta</name>
    <name type="common">Polychaete worm</name>
    <dbReference type="NCBI Taxonomy" id="283909"/>
    <lineage>
        <taxon>Eukaryota</taxon>
        <taxon>Metazoa</taxon>
        <taxon>Spiralia</taxon>
        <taxon>Lophotrochozoa</taxon>
        <taxon>Annelida</taxon>
        <taxon>Polychaeta</taxon>
        <taxon>Sedentaria</taxon>
        <taxon>Scolecida</taxon>
        <taxon>Capitellidae</taxon>
        <taxon>Capitella</taxon>
    </lineage>
</organism>
<protein>
    <recommendedName>
        <fullName evidence="4">Magnesium-dependent phosphatase-1</fullName>
    </recommendedName>
</protein>
<keyword evidence="3" id="KW-1185">Reference proteome</keyword>
<dbReference type="HOGENOM" id="CLU_071162_0_0_1"/>
<dbReference type="Proteomes" id="UP000014760">
    <property type="component" value="Unassembled WGS sequence"/>
</dbReference>
<dbReference type="EMBL" id="AMQN01010373">
    <property type="status" value="NOT_ANNOTATED_CDS"/>
    <property type="molecule type" value="Genomic_DNA"/>
</dbReference>
<dbReference type="SFLD" id="SFLDG01131">
    <property type="entry name" value="C1.5.2:_MDP_Like"/>
    <property type="match status" value="1"/>
</dbReference>
<name>R7U4R3_CAPTE</name>
<evidence type="ECO:0008006" key="4">
    <source>
        <dbReference type="Google" id="ProtNLM"/>
    </source>
</evidence>
<dbReference type="OrthoDB" id="2865258at2759"/>
<dbReference type="PANTHER" id="PTHR17901">
    <property type="entry name" value="MAGNESIUM-DEPENDENT PHOSPHATASE 1 MDP1"/>
    <property type="match status" value="1"/>
</dbReference>
<proteinExistence type="predicted"/>
<dbReference type="EnsemblMetazoa" id="CapteT148534">
    <property type="protein sequence ID" value="CapteP148534"/>
    <property type="gene ID" value="CapteG148534"/>
</dbReference>
<dbReference type="InterPro" id="IPR010033">
    <property type="entry name" value="HAD_SF_ppase_IIIC"/>
</dbReference>
<reference evidence="3" key="1">
    <citation type="submission" date="2012-12" db="EMBL/GenBank/DDBJ databases">
        <authorList>
            <person name="Hellsten U."/>
            <person name="Grimwood J."/>
            <person name="Chapman J.A."/>
            <person name="Shapiro H."/>
            <person name="Aerts A."/>
            <person name="Otillar R.P."/>
            <person name="Terry A.Y."/>
            <person name="Boore J.L."/>
            <person name="Simakov O."/>
            <person name="Marletaz F."/>
            <person name="Cho S.-J."/>
            <person name="Edsinger-Gonzales E."/>
            <person name="Havlak P."/>
            <person name="Kuo D.-H."/>
            <person name="Larsson T."/>
            <person name="Lv J."/>
            <person name="Arendt D."/>
            <person name="Savage R."/>
            <person name="Osoegawa K."/>
            <person name="de Jong P."/>
            <person name="Lindberg D.R."/>
            <person name="Seaver E.C."/>
            <person name="Weisblat D.A."/>
            <person name="Putnam N.H."/>
            <person name="Grigoriev I.V."/>
            <person name="Rokhsar D.S."/>
        </authorList>
    </citation>
    <scope>NUCLEOTIDE SEQUENCE</scope>
    <source>
        <strain evidence="3">I ESC-2004</strain>
    </source>
</reference>
<dbReference type="SFLD" id="SFLDS00003">
    <property type="entry name" value="Haloacid_Dehalogenase"/>
    <property type="match status" value="1"/>
</dbReference>
<dbReference type="InterPro" id="IPR010036">
    <property type="entry name" value="MDP_1_eu_arc"/>
</dbReference>
<dbReference type="AlphaFoldDB" id="R7U4R3"/>
<dbReference type="InterPro" id="IPR036412">
    <property type="entry name" value="HAD-like_sf"/>
</dbReference>
<dbReference type="SUPFAM" id="SSF56784">
    <property type="entry name" value="HAD-like"/>
    <property type="match status" value="1"/>
</dbReference>
<dbReference type="Pfam" id="PF12689">
    <property type="entry name" value="Acid_PPase"/>
    <property type="match status" value="1"/>
</dbReference>
<dbReference type="SFLD" id="SFLDG01129">
    <property type="entry name" value="C1.5:_HAD__Beta-PGM__Phosphata"/>
    <property type="match status" value="1"/>
</dbReference>
<sequence>MRRALMMSKPKFIVFDLDCTMWPWHLDMSDPPFRKARDGKIVDRLGHKVKGFPDVPQILKTLKSDGYIIGAASRTTELEAGHQLLDLLGWDEYISFREIYPGQKMTHFKALQKSTGIAFKDMLFFDDEYRNIRDVSKLGVTCFYCQDGMSNEVLKKGFALFSKNNS</sequence>
<reference evidence="1 3" key="2">
    <citation type="journal article" date="2013" name="Nature">
        <title>Insights into bilaterian evolution from three spiralian genomes.</title>
        <authorList>
            <person name="Simakov O."/>
            <person name="Marletaz F."/>
            <person name="Cho S.J."/>
            <person name="Edsinger-Gonzales E."/>
            <person name="Havlak P."/>
            <person name="Hellsten U."/>
            <person name="Kuo D.H."/>
            <person name="Larsson T."/>
            <person name="Lv J."/>
            <person name="Arendt D."/>
            <person name="Savage R."/>
            <person name="Osoegawa K."/>
            <person name="de Jong P."/>
            <person name="Grimwood J."/>
            <person name="Chapman J.A."/>
            <person name="Shapiro H."/>
            <person name="Aerts A."/>
            <person name="Otillar R.P."/>
            <person name="Terry A.Y."/>
            <person name="Boore J.L."/>
            <person name="Grigoriev I.V."/>
            <person name="Lindberg D.R."/>
            <person name="Seaver E.C."/>
            <person name="Weisblat D.A."/>
            <person name="Putnam N.H."/>
            <person name="Rokhsar D.S."/>
        </authorList>
    </citation>
    <scope>NUCLEOTIDE SEQUENCE</scope>
    <source>
        <strain evidence="1 3">I ESC-2004</strain>
    </source>
</reference>
<reference evidence="2" key="3">
    <citation type="submission" date="2015-06" db="UniProtKB">
        <authorList>
            <consortium name="EnsemblMetazoa"/>
        </authorList>
    </citation>
    <scope>IDENTIFICATION</scope>
</reference>
<dbReference type="EMBL" id="AMQN01010374">
    <property type="status" value="NOT_ANNOTATED_CDS"/>
    <property type="molecule type" value="Genomic_DNA"/>
</dbReference>